<gene>
    <name evidence="2" type="ORF">NBRC110019_10930</name>
</gene>
<protein>
    <submittedName>
        <fullName evidence="2">Glycosyl transferase</fullName>
    </submittedName>
</protein>
<dbReference type="Pfam" id="PF00535">
    <property type="entry name" value="Glycos_transf_2"/>
    <property type="match status" value="1"/>
</dbReference>
<dbReference type="RefSeq" id="WP_281753107.1">
    <property type="nucleotide sequence ID" value="NZ_BRVP01000006.1"/>
</dbReference>
<evidence type="ECO:0000259" key="1">
    <source>
        <dbReference type="Pfam" id="PF00535"/>
    </source>
</evidence>
<sequence>MIVVYHNYKRVTEITGIELRDDVTTFTLPQVLKKIATEYRNEIIVWCADEVKELLNLLILPEVMHHHNLLVSYAFNNYMGEAIGYVDASLYCNENKEFPYGTWQMSGMVGVTSSEVLNNITDEFYEITNFTYFLNSVAKIYMPLGLLCYSDPRLLINRENGVETPVASVSELFRFVKEHYKTTWSWLLLLNFLIYEKKLYVGSFLKTFLFKKRGLKASSMNIEVSSTKKIDSDFSIDVIIPTIGRKEYLYDVLTDLKNQIHLPVKVIIVEQNPVPESVSELDYITKEAWPFEIDHTFTHQTGACNARNIALSKVTSDWVFLNDDDNRFDGNLISEVFKRIKKYGVQVVMTSYCKPSEQKTYIHTFQPPFFGSGNSFMKSSLLKKVKFNMALEFGYGEDTEFGLQLRNLGEDVIYLADVDITHLNAPRGGFRTKFVQAWDNDALQPKPSPTIMYVMQKYSTLKQLYGYKTTLMLKFYRSQSIKNPFKYMKVFKQRWERSIIWANKLKEKHEV</sequence>
<accession>A0A9W6EU27</accession>
<feature type="domain" description="Glycosyltransferase 2-like" evidence="1">
    <location>
        <begin position="238"/>
        <end position="364"/>
    </location>
</feature>
<dbReference type="Proteomes" id="UP001143545">
    <property type="component" value="Unassembled WGS sequence"/>
</dbReference>
<organism evidence="2 3">
    <name type="scientific">Neptunitalea chrysea</name>
    <dbReference type="NCBI Taxonomy" id="1647581"/>
    <lineage>
        <taxon>Bacteria</taxon>
        <taxon>Pseudomonadati</taxon>
        <taxon>Bacteroidota</taxon>
        <taxon>Flavobacteriia</taxon>
        <taxon>Flavobacteriales</taxon>
        <taxon>Flavobacteriaceae</taxon>
        <taxon>Neptunitalea</taxon>
    </lineage>
</organism>
<dbReference type="Gene3D" id="3.90.550.10">
    <property type="entry name" value="Spore Coat Polysaccharide Biosynthesis Protein SpsA, Chain A"/>
    <property type="match status" value="1"/>
</dbReference>
<dbReference type="EMBL" id="BRVP01000006">
    <property type="protein sequence ID" value="GLB52054.1"/>
    <property type="molecule type" value="Genomic_DNA"/>
</dbReference>
<dbReference type="SUPFAM" id="SSF53448">
    <property type="entry name" value="Nucleotide-diphospho-sugar transferases"/>
    <property type="match status" value="1"/>
</dbReference>
<dbReference type="InterPro" id="IPR001173">
    <property type="entry name" value="Glyco_trans_2-like"/>
</dbReference>
<evidence type="ECO:0000313" key="3">
    <source>
        <dbReference type="Proteomes" id="UP001143545"/>
    </source>
</evidence>
<dbReference type="AlphaFoldDB" id="A0A9W6EU27"/>
<dbReference type="CDD" id="cd00761">
    <property type="entry name" value="Glyco_tranf_GTA_type"/>
    <property type="match status" value="1"/>
</dbReference>
<comment type="caution">
    <text evidence="2">The sequence shown here is derived from an EMBL/GenBank/DDBJ whole genome shotgun (WGS) entry which is preliminary data.</text>
</comment>
<dbReference type="GO" id="GO:0016740">
    <property type="term" value="F:transferase activity"/>
    <property type="evidence" value="ECO:0007669"/>
    <property type="project" value="UniProtKB-KW"/>
</dbReference>
<keyword evidence="2" id="KW-0808">Transferase</keyword>
<dbReference type="InterPro" id="IPR029044">
    <property type="entry name" value="Nucleotide-diphossugar_trans"/>
</dbReference>
<name>A0A9W6EU27_9FLAO</name>
<proteinExistence type="predicted"/>
<reference evidence="2" key="1">
    <citation type="submission" date="2022-07" db="EMBL/GenBank/DDBJ databases">
        <title>Taxonomy of Novel Oxalotrophic and Methylotrophic Bacteria.</title>
        <authorList>
            <person name="Sahin N."/>
            <person name="Tani A."/>
        </authorList>
    </citation>
    <scope>NUCLEOTIDE SEQUENCE</scope>
    <source>
        <strain evidence="2">AM327</strain>
    </source>
</reference>
<keyword evidence="3" id="KW-1185">Reference proteome</keyword>
<evidence type="ECO:0000313" key="2">
    <source>
        <dbReference type="EMBL" id="GLB52054.1"/>
    </source>
</evidence>